<name>A0ABT1XC47_9PROT</name>
<dbReference type="Gene3D" id="2.120.10.30">
    <property type="entry name" value="TolB, C-terminal domain"/>
    <property type="match status" value="1"/>
</dbReference>
<evidence type="ECO:0000313" key="1">
    <source>
        <dbReference type="EMBL" id="MCR0985692.1"/>
    </source>
</evidence>
<dbReference type="EMBL" id="JANJOU010000039">
    <property type="protein sequence ID" value="MCR0985692.1"/>
    <property type="molecule type" value="Genomic_DNA"/>
</dbReference>
<dbReference type="SUPFAM" id="SSF63829">
    <property type="entry name" value="Calcium-dependent phosphotriesterase"/>
    <property type="match status" value="1"/>
</dbReference>
<dbReference type="Proteomes" id="UP001524642">
    <property type="component" value="Unassembled WGS sequence"/>
</dbReference>
<comment type="caution">
    <text evidence="1">The sequence shown here is derived from an EMBL/GenBank/DDBJ whole genome shotgun (WGS) entry which is preliminary data.</text>
</comment>
<protein>
    <recommendedName>
        <fullName evidence="3">SMP-30/Gluconolactonase/LRE-like region domain-containing protein</fullName>
    </recommendedName>
</protein>
<proteinExistence type="predicted"/>
<evidence type="ECO:0000313" key="2">
    <source>
        <dbReference type="Proteomes" id="UP001524642"/>
    </source>
</evidence>
<evidence type="ECO:0008006" key="3">
    <source>
        <dbReference type="Google" id="ProtNLM"/>
    </source>
</evidence>
<dbReference type="InterPro" id="IPR011042">
    <property type="entry name" value="6-blade_b-propeller_TolB-like"/>
</dbReference>
<reference evidence="1 2" key="1">
    <citation type="submission" date="2022-06" db="EMBL/GenBank/DDBJ databases">
        <title>Roseomonas CN29.</title>
        <authorList>
            <person name="Cheng Y."/>
            <person name="He X."/>
        </authorList>
    </citation>
    <scope>NUCLEOTIDE SEQUENCE [LARGE SCALE GENOMIC DNA]</scope>
    <source>
        <strain evidence="1 2">CN29</strain>
    </source>
</reference>
<keyword evidence="2" id="KW-1185">Reference proteome</keyword>
<gene>
    <name evidence="1" type="ORF">NRP21_26930</name>
</gene>
<dbReference type="RefSeq" id="WP_257719339.1">
    <property type="nucleotide sequence ID" value="NZ_JANJOU010000039.1"/>
</dbReference>
<sequence>MQSLRPLLRNVATSMHTEMPQELRGPVVMEWSRANKRGRPANPFLEGLCSDRAGHLYVTGAPHGRIFRISLDGQWTAIAEYDGEPDGQILHPNGERLRIAGYKQVSPPSTWQRGWLARC</sequence>
<accession>A0ABT1XC47</accession>
<organism evidence="1 2">
    <name type="scientific">Roseomonas populi</name>
    <dbReference type="NCBI Taxonomy" id="3121582"/>
    <lineage>
        <taxon>Bacteria</taxon>
        <taxon>Pseudomonadati</taxon>
        <taxon>Pseudomonadota</taxon>
        <taxon>Alphaproteobacteria</taxon>
        <taxon>Acetobacterales</taxon>
        <taxon>Roseomonadaceae</taxon>
        <taxon>Roseomonas</taxon>
    </lineage>
</organism>